<comment type="similarity">
    <text evidence="1 3">Belongs to the thiolase-like superfamily. Beta-ketoacyl-ACP synthases family.</text>
</comment>
<evidence type="ECO:0000313" key="5">
    <source>
        <dbReference type="EMBL" id="EHJ52861.1"/>
    </source>
</evidence>
<evidence type="ECO:0000256" key="2">
    <source>
        <dbReference type="ARBA" id="ARBA00022679"/>
    </source>
</evidence>
<dbReference type="Pfam" id="PF02801">
    <property type="entry name" value="Ketoacyl-synt_C"/>
    <property type="match status" value="1"/>
</dbReference>
<organism evidence="5 6">
    <name type="scientific">Streptococcus macacae NCTC 11558</name>
    <dbReference type="NCBI Taxonomy" id="764298"/>
    <lineage>
        <taxon>Bacteria</taxon>
        <taxon>Bacillati</taxon>
        <taxon>Bacillota</taxon>
        <taxon>Bacilli</taxon>
        <taxon>Lactobacillales</taxon>
        <taxon>Streptococcaceae</taxon>
        <taxon>Streptococcus</taxon>
    </lineage>
</organism>
<dbReference type="PROSITE" id="PS52004">
    <property type="entry name" value="KS3_2"/>
    <property type="match status" value="1"/>
</dbReference>
<dbReference type="Pfam" id="PF00109">
    <property type="entry name" value="ketoacyl-synt"/>
    <property type="match status" value="1"/>
</dbReference>
<protein>
    <submittedName>
        <fullName evidence="5">Beta-ketoacyl-acyl-carrier-protein synthase II</fullName>
    </submittedName>
</protein>
<dbReference type="CDD" id="cd00834">
    <property type="entry name" value="KAS_I_II"/>
    <property type="match status" value="1"/>
</dbReference>
<dbReference type="Gene3D" id="3.40.47.10">
    <property type="match status" value="2"/>
</dbReference>
<gene>
    <name evidence="5" type="ORF">STRMA_0775</name>
</gene>
<dbReference type="RefSeq" id="WP_003081397.1">
    <property type="nucleotide sequence ID" value="NZ_AEUW02000001.1"/>
</dbReference>
<sequence length="404" mass="43251">MGTDRIVVTGMGIMTPIGNNLEDFSAAIFEGENGIGPITAFDVSHHDIQHGGEVKGFEPEYYFERLNHEDFDRSTQFAVATSKKALQMANIKHGFYDSRKLGCIFGTTMGNQQIPEKYNDMLAGKKEEIKYQLRNFQPSAITSAVAAELGLKGPNLVIPTACAAGNYAIGYGADLIKSKRADCVICGGSDAMSRVCYTMFSRLGAMSPDLCRPFDKDRHGMIVSEGAAALVLESYEKAKERNATIYAEILGYGNSCDAYHVTAPHPEGQGAMLAINKAIASSGVNKSDIGYISAHGTGTKANDTAESYALSQVFGDIISEIPISSIKSMFGHTMGAAAAIEAVASILVLNKGRLPINMNLEHLDPSIGLNVVNKSTIAENTKYILSNSFAFGGNISCIILGQEK</sequence>
<evidence type="ECO:0000256" key="3">
    <source>
        <dbReference type="RuleBase" id="RU003694"/>
    </source>
</evidence>
<dbReference type="InterPro" id="IPR020841">
    <property type="entry name" value="PKS_Beta-ketoAc_synthase_dom"/>
</dbReference>
<dbReference type="OrthoDB" id="9808669at2"/>
<proteinExistence type="inferred from homology"/>
<name>G5JUF2_9STRE</name>
<dbReference type="GO" id="GO:0004315">
    <property type="term" value="F:3-oxoacyl-[acyl-carrier-protein] synthase activity"/>
    <property type="evidence" value="ECO:0007669"/>
    <property type="project" value="InterPro"/>
</dbReference>
<keyword evidence="6" id="KW-1185">Reference proteome</keyword>
<dbReference type="InterPro" id="IPR018201">
    <property type="entry name" value="Ketoacyl_synth_AS"/>
</dbReference>
<evidence type="ECO:0000259" key="4">
    <source>
        <dbReference type="PROSITE" id="PS52004"/>
    </source>
</evidence>
<dbReference type="PANTHER" id="PTHR11712">
    <property type="entry name" value="POLYKETIDE SYNTHASE-RELATED"/>
    <property type="match status" value="1"/>
</dbReference>
<dbReference type="InterPro" id="IPR014030">
    <property type="entry name" value="Ketoacyl_synth_N"/>
</dbReference>
<dbReference type="Proteomes" id="UP000003573">
    <property type="component" value="Unassembled WGS sequence"/>
</dbReference>
<keyword evidence="2 3" id="KW-0808">Transferase</keyword>
<evidence type="ECO:0000256" key="1">
    <source>
        <dbReference type="ARBA" id="ARBA00008467"/>
    </source>
</evidence>
<evidence type="ECO:0000313" key="6">
    <source>
        <dbReference type="Proteomes" id="UP000003573"/>
    </source>
</evidence>
<comment type="caution">
    <text evidence="5">The sequence shown here is derived from an EMBL/GenBank/DDBJ whole genome shotgun (WGS) entry which is preliminary data.</text>
</comment>
<dbReference type="InterPro" id="IPR014031">
    <property type="entry name" value="Ketoacyl_synth_C"/>
</dbReference>
<dbReference type="AlphaFoldDB" id="G5JUF2"/>
<dbReference type="SUPFAM" id="SSF53901">
    <property type="entry name" value="Thiolase-like"/>
    <property type="match status" value="1"/>
</dbReference>
<accession>G5JUF2</accession>
<reference evidence="5 6" key="1">
    <citation type="journal article" date="2014" name="Int. J. Syst. Evol. Microbiol.">
        <title>Phylogenomics and the dynamic genome evolution of the genus Streptococcus.</title>
        <authorList>
            <consortium name="The Broad Institute Genome Sequencing Platform"/>
            <person name="Richards V.P."/>
            <person name="Palmer S.R."/>
            <person name="Pavinski Bitar P.D."/>
            <person name="Qin X."/>
            <person name="Weinstock G.M."/>
            <person name="Highlander S.K."/>
            <person name="Town C.D."/>
            <person name="Burne R.A."/>
            <person name="Stanhope M.J."/>
        </authorList>
    </citation>
    <scope>NUCLEOTIDE SEQUENCE [LARGE SCALE GENOMIC DNA]</scope>
    <source>
        <strain evidence="5 6">NCTC 11558</strain>
    </source>
</reference>
<dbReference type="eggNOG" id="COG0304">
    <property type="taxonomic scope" value="Bacteria"/>
</dbReference>
<dbReference type="InterPro" id="IPR016039">
    <property type="entry name" value="Thiolase-like"/>
</dbReference>
<dbReference type="SMART" id="SM00825">
    <property type="entry name" value="PKS_KS"/>
    <property type="match status" value="1"/>
</dbReference>
<dbReference type="EMBL" id="AEUW02000001">
    <property type="protein sequence ID" value="EHJ52861.1"/>
    <property type="molecule type" value="Genomic_DNA"/>
</dbReference>
<dbReference type="InterPro" id="IPR000794">
    <property type="entry name" value="Beta-ketoacyl_synthase"/>
</dbReference>
<dbReference type="PANTHER" id="PTHR11712:SF336">
    <property type="entry name" value="3-OXOACYL-[ACYL-CARRIER-PROTEIN] SYNTHASE, MITOCHONDRIAL"/>
    <property type="match status" value="1"/>
</dbReference>
<feature type="domain" description="Ketosynthase family 3 (KS3)" evidence="4">
    <location>
        <begin position="3"/>
        <end position="402"/>
    </location>
</feature>
<dbReference type="PROSITE" id="PS00606">
    <property type="entry name" value="KS3_1"/>
    <property type="match status" value="1"/>
</dbReference>
<dbReference type="STRING" id="764298.STRMA_0775"/>
<dbReference type="GO" id="GO:0006633">
    <property type="term" value="P:fatty acid biosynthetic process"/>
    <property type="evidence" value="ECO:0007669"/>
    <property type="project" value="InterPro"/>
</dbReference>